<dbReference type="GO" id="GO:0016020">
    <property type="term" value="C:membrane"/>
    <property type="evidence" value="ECO:0007669"/>
    <property type="project" value="TreeGrafter"/>
</dbReference>
<evidence type="ECO:0000256" key="2">
    <source>
        <dbReference type="ARBA" id="ARBA00023002"/>
    </source>
</evidence>
<dbReference type="Proteomes" id="UP000075666">
    <property type="component" value="Unassembled WGS sequence"/>
</dbReference>
<gene>
    <name evidence="4" type="ORF">B4102_1420</name>
</gene>
<keyword evidence="5" id="KW-1185">Reference proteome</keyword>
<dbReference type="PIRSF" id="PIRSF000126">
    <property type="entry name" value="11-beta-HSD1"/>
    <property type="match status" value="1"/>
</dbReference>
<comment type="similarity">
    <text evidence="1 3">Belongs to the short-chain dehydrogenases/reductases (SDR) family.</text>
</comment>
<reference evidence="4 5" key="1">
    <citation type="submission" date="2016-01" db="EMBL/GenBank/DDBJ databases">
        <title>Genome Sequences of Twelve Sporeforming Bacillus Species Isolated from Foods.</title>
        <authorList>
            <person name="Berendsen E.M."/>
            <person name="Wells-Bennik M.H."/>
            <person name="Krawcyk A.O."/>
            <person name="De Jong A."/>
            <person name="Holsappel S."/>
            <person name="Eijlander R.T."/>
            <person name="Kuipers O.P."/>
        </authorList>
    </citation>
    <scope>NUCLEOTIDE SEQUENCE [LARGE SCALE GENOMIC DNA]</scope>
    <source>
        <strain evidence="4 5">B4102</strain>
    </source>
</reference>
<accession>A0A150KLT1</accession>
<dbReference type="SUPFAM" id="SSF51735">
    <property type="entry name" value="NAD(P)-binding Rossmann-fold domains"/>
    <property type="match status" value="1"/>
</dbReference>
<protein>
    <recommendedName>
        <fullName evidence="6">Oxidoreductase</fullName>
    </recommendedName>
</protein>
<dbReference type="Gene3D" id="3.40.50.720">
    <property type="entry name" value="NAD(P)-binding Rossmann-like Domain"/>
    <property type="match status" value="1"/>
</dbReference>
<dbReference type="PANTHER" id="PTHR44196">
    <property type="entry name" value="DEHYDROGENASE/REDUCTASE SDR FAMILY MEMBER 7B"/>
    <property type="match status" value="1"/>
</dbReference>
<dbReference type="PRINTS" id="PR00081">
    <property type="entry name" value="GDHRDH"/>
</dbReference>
<dbReference type="OrthoDB" id="9793345at2"/>
<evidence type="ECO:0000256" key="1">
    <source>
        <dbReference type="ARBA" id="ARBA00006484"/>
    </source>
</evidence>
<evidence type="ECO:0000313" key="5">
    <source>
        <dbReference type="Proteomes" id="UP000075666"/>
    </source>
</evidence>
<dbReference type="EMBL" id="LQYN01000097">
    <property type="protein sequence ID" value="KYC95149.1"/>
    <property type="molecule type" value="Genomic_DNA"/>
</dbReference>
<dbReference type="PRINTS" id="PR00080">
    <property type="entry name" value="SDRFAMILY"/>
</dbReference>
<evidence type="ECO:0000256" key="3">
    <source>
        <dbReference type="RuleBase" id="RU000363"/>
    </source>
</evidence>
<dbReference type="FunFam" id="3.40.50.720:FF:000047">
    <property type="entry name" value="NADP-dependent L-serine/L-allo-threonine dehydrogenase"/>
    <property type="match status" value="1"/>
</dbReference>
<dbReference type="PROSITE" id="PS00061">
    <property type="entry name" value="ADH_SHORT"/>
    <property type="match status" value="1"/>
</dbReference>
<keyword evidence="2" id="KW-0560">Oxidoreductase</keyword>
<dbReference type="PATRIC" id="fig|46224.3.peg.161"/>
<sequence length="265" mass="29257">MTNHRLQNKSIVITGASVGLGEQIAYNCAKNGANLVLLARNIEKLKVMKRNIEEKYSITCSIQFLDVSAHDQIPTVFQKIREEFGNIDVLVNNAGYGVFEEAHSASMSDIKGMFDVNVVGLMACAKEVIPSMRTNKSGHIINIASQAGKMATPKSSVYAATKFAVIGYSNSIRMELSPYNVFVTTVNPGPIATNFFQVADKSGTYAKSVEKFMLNPEKLAKKIVDSMLTKRREINAPGWMNAGSLIYTLFPRTVERLGRKAFFKK</sequence>
<organism evidence="4 5">
    <name type="scientific">Heyndrickxia sporothermodurans</name>
    <dbReference type="NCBI Taxonomy" id="46224"/>
    <lineage>
        <taxon>Bacteria</taxon>
        <taxon>Bacillati</taxon>
        <taxon>Bacillota</taxon>
        <taxon>Bacilli</taxon>
        <taxon>Bacillales</taxon>
        <taxon>Bacillaceae</taxon>
        <taxon>Heyndrickxia</taxon>
    </lineage>
</organism>
<dbReference type="PANTHER" id="PTHR44196:SF1">
    <property type="entry name" value="DEHYDROGENASE_REDUCTASE SDR FAMILY MEMBER 7B"/>
    <property type="match status" value="1"/>
</dbReference>
<name>A0A150KLT1_9BACI</name>
<dbReference type="GO" id="GO:0016616">
    <property type="term" value="F:oxidoreductase activity, acting on the CH-OH group of donors, NAD or NADP as acceptor"/>
    <property type="evidence" value="ECO:0007669"/>
    <property type="project" value="UniProtKB-ARBA"/>
</dbReference>
<dbReference type="STRING" id="46224.B4102_1420"/>
<dbReference type="InterPro" id="IPR002347">
    <property type="entry name" value="SDR_fam"/>
</dbReference>
<evidence type="ECO:0000313" key="4">
    <source>
        <dbReference type="EMBL" id="KYC95149.1"/>
    </source>
</evidence>
<proteinExistence type="inferred from homology"/>
<dbReference type="AlphaFoldDB" id="A0A150KLT1"/>
<dbReference type="InterPro" id="IPR036291">
    <property type="entry name" value="NAD(P)-bd_dom_sf"/>
</dbReference>
<comment type="caution">
    <text evidence="4">The sequence shown here is derived from an EMBL/GenBank/DDBJ whole genome shotgun (WGS) entry which is preliminary data.</text>
</comment>
<dbReference type="InterPro" id="IPR020904">
    <property type="entry name" value="Sc_DH/Rdtase_CS"/>
</dbReference>
<evidence type="ECO:0008006" key="6">
    <source>
        <dbReference type="Google" id="ProtNLM"/>
    </source>
</evidence>
<dbReference type="Pfam" id="PF00106">
    <property type="entry name" value="adh_short"/>
    <property type="match status" value="1"/>
</dbReference>
<dbReference type="RefSeq" id="WP_066234581.1">
    <property type="nucleotide sequence ID" value="NZ_LQYN01000097.1"/>
</dbReference>